<feature type="compositionally biased region" description="Low complexity" evidence="1">
    <location>
        <begin position="14"/>
        <end position="25"/>
    </location>
</feature>
<dbReference type="InterPro" id="IPR021514">
    <property type="entry name" value="DUF3176"/>
</dbReference>
<keyword evidence="2" id="KW-0812">Transmembrane</keyword>
<dbReference type="AlphaFoldDB" id="A0AAD4L1L6"/>
<dbReference type="RefSeq" id="XP_046078508.1">
    <property type="nucleotide sequence ID" value="XM_046210278.1"/>
</dbReference>
<evidence type="ECO:0008006" key="5">
    <source>
        <dbReference type="Google" id="ProtNLM"/>
    </source>
</evidence>
<dbReference type="PANTHER" id="PTHR35394">
    <property type="entry name" value="DUF3176 DOMAIN-CONTAINING PROTEIN"/>
    <property type="match status" value="1"/>
</dbReference>
<name>A0AAD4L1L6_9EURO</name>
<evidence type="ECO:0000256" key="1">
    <source>
        <dbReference type="SAM" id="MobiDB-lite"/>
    </source>
</evidence>
<protein>
    <recommendedName>
        <fullName evidence="5">DUF3176 domain containing protein</fullName>
    </recommendedName>
</protein>
<dbReference type="Proteomes" id="UP001201262">
    <property type="component" value="Unassembled WGS sequence"/>
</dbReference>
<feature type="transmembrane region" description="Helical" evidence="2">
    <location>
        <begin position="130"/>
        <end position="152"/>
    </location>
</feature>
<reference evidence="3" key="1">
    <citation type="submission" date="2021-12" db="EMBL/GenBank/DDBJ databases">
        <title>Convergent genome expansion in fungi linked to evolution of root-endophyte symbiosis.</title>
        <authorList>
            <consortium name="DOE Joint Genome Institute"/>
            <person name="Ke Y.-H."/>
            <person name="Bonito G."/>
            <person name="Liao H.-L."/>
            <person name="Looney B."/>
            <person name="Rojas-Flechas A."/>
            <person name="Nash J."/>
            <person name="Hameed K."/>
            <person name="Schadt C."/>
            <person name="Martin F."/>
            <person name="Crous P.W."/>
            <person name="Miettinen O."/>
            <person name="Magnuson J.K."/>
            <person name="Labbe J."/>
            <person name="Jacobson D."/>
            <person name="Doktycz M.J."/>
            <person name="Veneault-Fourrey C."/>
            <person name="Kuo A."/>
            <person name="Mondo S."/>
            <person name="Calhoun S."/>
            <person name="Riley R."/>
            <person name="Ohm R."/>
            <person name="LaButti K."/>
            <person name="Andreopoulos B."/>
            <person name="Pangilinan J."/>
            <person name="Nolan M."/>
            <person name="Tritt A."/>
            <person name="Clum A."/>
            <person name="Lipzen A."/>
            <person name="Daum C."/>
            <person name="Barry K."/>
            <person name="Grigoriev I.V."/>
            <person name="Vilgalys R."/>
        </authorList>
    </citation>
    <scope>NUCLEOTIDE SEQUENCE</scope>
    <source>
        <strain evidence="3">PMI_201</strain>
    </source>
</reference>
<sequence>MNYEPLRRPPLPPSRSSNNDLLPPSYSHSRNSSRARSDVSSDNTDVGPPSWRGKTSSNTHVRDKEKIKSIRSTKKNSTVHGISHFFLEVLPRGWTIEILSCAMSVAALISIVIVLNQYNQQSMPSWPLGITLNTLLAFLTAVSQAGFLNPVFQGLSQMKWNWFVNKDRPLSDFGKFDNASRGSWGSFLLVFTTKGRLSILMATVILVSSIVTSTITQAALTQGTRYIPTGGTAELYLQHGLLSPLNTSGTMLWSDLYASDHTDGWERLTSFSNSSRPYTAFSATQLIYLNESDVASNDFQEPSIGKLFMPYTRAMEALFYMCIETYNISVVNGTTSTTLVSTTSNVTDLIVYGYLADGSKPVINYNRTFTVGGQNYTYANIGNSMAEVFQSMMFGAYYYHQNEGGLFDMSPFSYAMGQVLYENHKLNVTTGTERDPLMRQNIEFVLENMAKGVTNWLRSLYPSPVQGRNYAPDTYVIVRWPFIACLAVQVTFSIIFLVWIILDTKIRKVKILKESAIAALFALTSEDRITLENRISVADDEKNANDDVGNTSKAALIKGGSGQWNLKLAN</sequence>
<evidence type="ECO:0000313" key="4">
    <source>
        <dbReference type="Proteomes" id="UP001201262"/>
    </source>
</evidence>
<feature type="transmembrane region" description="Helical" evidence="2">
    <location>
        <begin position="98"/>
        <end position="118"/>
    </location>
</feature>
<evidence type="ECO:0000313" key="3">
    <source>
        <dbReference type="EMBL" id="KAH8705887.1"/>
    </source>
</evidence>
<feature type="transmembrane region" description="Helical" evidence="2">
    <location>
        <begin position="480"/>
        <end position="502"/>
    </location>
</feature>
<dbReference type="EMBL" id="JAJTJA010000001">
    <property type="protein sequence ID" value="KAH8705887.1"/>
    <property type="molecule type" value="Genomic_DNA"/>
</dbReference>
<dbReference type="Pfam" id="PF11374">
    <property type="entry name" value="DUF3176"/>
    <property type="match status" value="1"/>
</dbReference>
<keyword evidence="2" id="KW-0472">Membrane</keyword>
<keyword evidence="2" id="KW-1133">Transmembrane helix</keyword>
<proteinExistence type="predicted"/>
<comment type="caution">
    <text evidence="3">The sequence shown here is derived from an EMBL/GenBank/DDBJ whole genome shotgun (WGS) entry which is preliminary data.</text>
</comment>
<organism evidence="3 4">
    <name type="scientific">Talaromyces proteolyticus</name>
    <dbReference type="NCBI Taxonomy" id="1131652"/>
    <lineage>
        <taxon>Eukaryota</taxon>
        <taxon>Fungi</taxon>
        <taxon>Dikarya</taxon>
        <taxon>Ascomycota</taxon>
        <taxon>Pezizomycotina</taxon>
        <taxon>Eurotiomycetes</taxon>
        <taxon>Eurotiomycetidae</taxon>
        <taxon>Eurotiales</taxon>
        <taxon>Trichocomaceae</taxon>
        <taxon>Talaromyces</taxon>
        <taxon>Talaromyces sect. Bacilispori</taxon>
    </lineage>
</organism>
<keyword evidence="4" id="KW-1185">Reference proteome</keyword>
<evidence type="ECO:0000256" key="2">
    <source>
        <dbReference type="SAM" id="Phobius"/>
    </source>
</evidence>
<accession>A0AAD4L1L6</accession>
<dbReference type="GeneID" id="70240565"/>
<gene>
    <name evidence="3" type="ORF">BGW36DRAFT_284949</name>
</gene>
<feature type="transmembrane region" description="Helical" evidence="2">
    <location>
        <begin position="197"/>
        <end position="220"/>
    </location>
</feature>
<feature type="compositionally biased region" description="Polar residues" evidence="1">
    <location>
        <begin position="26"/>
        <end position="44"/>
    </location>
</feature>
<feature type="region of interest" description="Disordered" evidence="1">
    <location>
        <begin position="1"/>
        <end position="73"/>
    </location>
</feature>
<dbReference type="PANTHER" id="PTHR35394:SF5">
    <property type="entry name" value="DUF3176 DOMAIN-CONTAINING PROTEIN"/>
    <property type="match status" value="1"/>
</dbReference>